<evidence type="ECO:0000256" key="17">
    <source>
        <dbReference type="ARBA" id="ARBA00023002"/>
    </source>
</evidence>
<evidence type="ECO:0000256" key="3">
    <source>
        <dbReference type="ARBA" id="ARBA00004524"/>
    </source>
</evidence>
<dbReference type="EC" id="1.6.3.1" evidence="5"/>
<comment type="similarity">
    <text evidence="4">Belongs to the FMO family.</text>
</comment>
<evidence type="ECO:0000256" key="13">
    <source>
        <dbReference type="ARBA" id="ARBA00022827"/>
    </source>
</evidence>
<name>A0AAV5VIC2_9BILA</name>
<comment type="catalytic activity">
    <reaction evidence="38">
        <text>trimethylamine + NADPH + O2 = trimethylamine N-oxide + NADP(+) + H2O</text>
        <dbReference type="Rhea" id="RHEA:31979"/>
        <dbReference type="ChEBI" id="CHEBI:15377"/>
        <dbReference type="ChEBI" id="CHEBI:15379"/>
        <dbReference type="ChEBI" id="CHEBI:15724"/>
        <dbReference type="ChEBI" id="CHEBI:57783"/>
        <dbReference type="ChEBI" id="CHEBI:58349"/>
        <dbReference type="ChEBI" id="CHEBI:58389"/>
        <dbReference type="EC" id="1.14.13.148"/>
    </reaction>
    <physiologicalReaction direction="left-to-right" evidence="38">
        <dbReference type="Rhea" id="RHEA:31980"/>
    </physiologicalReaction>
</comment>
<accession>A0AAV5VIC2</accession>
<keyword evidence="9" id="KW-0597">Phosphoprotein</keyword>
<comment type="catalytic activity">
    <reaction evidence="32">
        <text>hexan-3-one + NADPH + O2 + H(+) = propyl propanoate + NADP(+) + H2O</text>
        <dbReference type="Rhea" id="RHEA:54848"/>
        <dbReference type="ChEBI" id="CHEBI:15377"/>
        <dbReference type="ChEBI" id="CHEBI:15378"/>
        <dbReference type="ChEBI" id="CHEBI:15379"/>
        <dbReference type="ChEBI" id="CHEBI:57783"/>
        <dbReference type="ChEBI" id="CHEBI:58349"/>
        <dbReference type="ChEBI" id="CHEBI:89828"/>
        <dbReference type="ChEBI" id="CHEBI:89891"/>
    </reaction>
    <physiologicalReaction direction="left-to-right" evidence="32">
        <dbReference type="Rhea" id="RHEA:54849"/>
    </physiologicalReaction>
</comment>
<evidence type="ECO:0000256" key="10">
    <source>
        <dbReference type="ARBA" id="ARBA00022630"/>
    </source>
</evidence>
<dbReference type="PRINTS" id="PR01125">
    <property type="entry name" value="FMOXYGENASE5"/>
</dbReference>
<keyword evidence="12" id="KW-0256">Endoplasmic reticulum</keyword>
<comment type="function">
    <text evidence="29">Acts as a Baeyer-Villiger monooxygenase on a broad range of substrates. Catalyzes the insertion of an oxygen atom into a carbon-carbon bond adjacent to a carbonyl, which converts ketones to esters. Active on diverse carbonyl compounds, whereas soft nucleophiles are mostly non- or poorly reactive. In contrast with other forms of FMO it is non- or poorly active on 'classical' substrates such as drugs, pesticides, and dietary components containing soft nucleophilic heteroatoms. Able to oxidize drug molecules bearing a carbonyl group on an aliphatic chain, such as nabumetone and pentoxifylline. Also, in the absence of substrates, shows slow but yet significant NADPH oxidase activity. Acts as a positive modulator of cholesterol biosynthesis as well as glucose homeostasis, promoting metabolic aging via pleiotropic effects.</text>
</comment>
<evidence type="ECO:0000256" key="22">
    <source>
        <dbReference type="ARBA" id="ARBA00029728"/>
    </source>
</evidence>
<protein>
    <recommendedName>
        <fullName evidence="26">Flavin-containing monooxygenase 1</fullName>
        <ecNumber evidence="25">1.14.13.148</ecNumber>
        <ecNumber evidence="6">1.14.13.8</ecNumber>
        <ecNumber evidence="5">1.6.3.1</ecNumber>
    </recommendedName>
    <alternativeName>
        <fullName evidence="28">Dimethylaniline monooxygenase [N-oxide-forming] 1</fullName>
    </alternativeName>
    <alternativeName>
        <fullName evidence="24">Dimethylaniline monooxygenase [N-oxide-forming] 5</fullName>
    </alternativeName>
    <alternativeName>
        <fullName evidence="21">Dimethylaniline oxidase 1</fullName>
    </alternativeName>
    <alternativeName>
        <fullName evidence="22">Dimethylaniline oxidase 5</fullName>
    </alternativeName>
    <alternativeName>
        <fullName evidence="7">Flavin-containing monooxygenase 5</fullName>
    </alternativeName>
    <alternativeName>
        <fullName evidence="23">NADPH oxidase</fullName>
    </alternativeName>
    <alternativeName>
        <fullName evidence="27">Trimethylamine monooxygenase</fullName>
    </alternativeName>
</protein>
<evidence type="ECO:0000256" key="42">
    <source>
        <dbReference type="ARBA" id="ARBA00049443"/>
    </source>
</evidence>
<comment type="catalytic activity">
    <reaction evidence="39">
        <text>octan-3-one + NADPH + O2 + H(+) = ethyl hexanoate + NADP(+) + H2O</text>
        <dbReference type="Rhea" id="RHEA:54856"/>
        <dbReference type="ChEBI" id="CHEBI:15377"/>
        <dbReference type="ChEBI" id="CHEBI:15378"/>
        <dbReference type="ChEBI" id="CHEBI:15379"/>
        <dbReference type="ChEBI" id="CHEBI:57783"/>
        <dbReference type="ChEBI" id="CHEBI:58349"/>
        <dbReference type="ChEBI" id="CHEBI:80946"/>
        <dbReference type="ChEBI" id="CHEBI:86055"/>
    </reaction>
    <physiologicalReaction direction="left-to-right" evidence="39">
        <dbReference type="Rhea" id="RHEA:54857"/>
    </physiologicalReaction>
</comment>
<dbReference type="GO" id="GO:0005789">
    <property type="term" value="C:endoplasmic reticulum membrane"/>
    <property type="evidence" value="ECO:0007669"/>
    <property type="project" value="UniProtKB-SubCell"/>
</dbReference>
<evidence type="ECO:0000256" key="16">
    <source>
        <dbReference type="ARBA" id="ARBA00022989"/>
    </source>
</evidence>
<comment type="catalytic activity">
    <reaction evidence="34">
        <text>sulcatone + NADPH + O2 + H(+) = 4-methylpent-3-en-1-yl acetate + NADP(+) + H2O</text>
        <dbReference type="Rhea" id="RHEA:54864"/>
        <dbReference type="ChEBI" id="CHEBI:15377"/>
        <dbReference type="ChEBI" id="CHEBI:15378"/>
        <dbReference type="ChEBI" id="CHEBI:15379"/>
        <dbReference type="ChEBI" id="CHEBI:16310"/>
        <dbReference type="ChEBI" id="CHEBI:57783"/>
        <dbReference type="ChEBI" id="CHEBI:58349"/>
        <dbReference type="ChEBI" id="CHEBI:138373"/>
    </reaction>
    <physiologicalReaction direction="left-to-right" evidence="34">
        <dbReference type="Rhea" id="RHEA:54865"/>
    </physiologicalReaction>
</comment>
<comment type="subcellular location">
    <subcellularLocation>
        <location evidence="2">Endoplasmic reticulum membrane</location>
        <topology evidence="2">Single-pass membrane protein</topology>
    </subcellularLocation>
    <subcellularLocation>
        <location evidence="3">Microsome membrane</location>
    </subcellularLocation>
</comment>
<keyword evidence="18" id="KW-0503">Monooxygenase</keyword>
<reference evidence="44" key="1">
    <citation type="submission" date="2023-10" db="EMBL/GenBank/DDBJ databases">
        <title>Genome assembly of Pristionchus species.</title>
        <authorList>
            <person name="Yoshida K."/>
            <person name="Sommer R.J."/>
        </authorList>
    </citation>
    <scope>NUCLEOTIDE SEQUENCE</scope>
    <source>
        <strain evidence="44">RS5133</strain>
    </source>
</reference>
<evidence type="ECO:0000256" key="43">
    <source>
        <dbReference type="ARBA" id="ARBA00049475"/>
    </source>
</evidence>
<comment type="catalytic activity">
    <reaction evidence="35">
        <text>NADPH + O2 + H(+) = H2O2 + NADP(+)</text>
        <dbReference type="Rhea" id="RHEA:11260"/>
        <dbReference type="ChEBI" id="CHEBI:15378"/>
        <dbReference type="ChEBI" id="CHEBI:15379"/>
        <dbReference type="ChEBI" id="CHEBI:16240"/>
        <dbReference type="ChEBI" id="CHEBI:57783"/>
        <dbReference type="ChEBI" id="CHEBI:58349"/>
        <dbReference type="EC" id="1.6.3.1"/>
    </reaction>
    <physiologicalReaction direction="left-to-right" evidence="35">
        <dbReference type="Rhea" id="RHEA:11261"/>
    </physiologicalReaction>
</comment>
<keyword evidence="19" id="KW-0443">Lipid metabolism</keyword>
<keyword evidence="15" id="KW-0521">NADP</keyword>
<dbReference type="Pfam" id="PF00743">
    <property type="entry name" value="FMO-like"/>
    <property type="match status" value="1"/>
</dbReference>
<comment type="catalytic activity">
    <reaction evidence="40">
        <text>(2E)-geranial + NADPH + O2 + H(+) = (1E)-2,6-dimethylhepta-1,5-dien-1-yl formate + NADP(+) + H2O</text>
        <dbReference type="Rhea" id="RHEA:54860"/>
        <dbReference type="ChEBI" id="CHEBI:15377"/>
        <dbReference type="ChEBI" id="CHEBI:15378"/>
        <dbReference type="ChEBI" id="CHEBI:15379"/>
        <dbReference type="ChEBI" id="CHEBI:16980"/>
        <dbReference type="ChEBI" id="CHEBI:57783"/>
        <dbReference type="ChEBI" id="CHEBI:58349"/>
        <dbReference type="ChEBI" id="CHEBI:138375"/>
    </reaction>
    <physiologicalReaction direction="left-to-right" evidence="40">
        <dbReference type="Rhea" id="RHEA:54861"/>
    </physiologicalReaction>
</comment>
<evidence type="ECO:0000256" key="19">
    <source>
        <dbReference type="ARBA" id="ARBA00023098"/>
    </source>
</evidence>
<evidence type="ECO:0000313" key="44">
    <source>
        <dbReference type="EMBL" id="GMT18194.1"/>
    </source>
</evidence>
<comment type="catalytic activity">
    <reaction evidence="36">
        <text>hexan-3-one + NADPH + O2 + H(+) = ethyl butanoate + NADP(+) + H2O</text>
        <dbReference type="Rhea" id="RHEA:54844"/>
        <dbReference type="ChEBI" id="CHEBI:15377"/>
        <dbReference type="ChEBI" id="CHEBI:15378"/>
        <dbReference type="ChEBI" id="CHEBI:15379"/>
        <dbReference type="ChEBI" id="CHEBI:57783"/>
        <dbReference type="ChEBI" id="CHEBI:58349"/>
        <dbReference type="ChEBI" id="CHEBI:88764"/>
        <dbReference type="ChEBI" id="CHEBI:89891"/>
    </reaction>
    <physiologicalReaction direction="left-to-right" evidence="36">
        <dbReference type="Rhea" id="RHEA:54845"/>
    </physiologicalReaction>
</comment>
<comment type="catalytic activity">
    <reaction evidence="37">
        <text>hypotaurine + NADPH + O2 + H(+) = taurine + NADP(+) + H2O</text>
        <dbReference type="Rhea" id="RHEA:69819"/>
        <dbReference type="ChEBI" id="CHEBI:15377"/>
        <dbReference type="ChEBI" id="CHEBI:15378"/>
        <dbReference type="ChEBI" id="CHEBI:15379"/>
        <dbReference type="ChEBI" id="CHEBI:57783"/>
        <dbReference type="ChEBI" id="CHEBI:57853"/>
        <dbReference type="ChEBI" id="CHEBI:58349"/>
        <dbReference type="ChEBI" id="CHEBI:507393"/>
        <dbReference type="EC" id="1.14.13.8"/>
    </reaction>
    <physiologicalReaction direction="left-to-right" evidence="37">
        <dbReference type="Rhea" id="RHEA:69820"/>
    </physiologicalReaction>
</comment>
<evidence type="ECO:0000256" key="7">
    <source>
        <dbReference type="ARBA" id="ARBA00019213"/>
    </source>
</evidence>
<comment type="catalytic activity">
    <reaction evidence="43">
        <text>octan-3-one + NADPH + O2 + H(+) = pentyl propanoate + NADP(+) + H2O</text>
        <dbReference type="Rhea" id="RHEA:54840"/>
        <dbReference type="ChEBI" id="CHEBI:15377"/>
        <dbReference type="ChEBI" id="CHEBI:15378"/>
        <dbReference type="ChEBI" id="CHEBI:15379"/>
        <dbReference type="ChEBI" id="CHEBI:57783"/>
        <dbReference type="ChEBI" id="CHEBI:58349"/>
        <dbReference type="ChEBI" id="CHEBI:80946"/>
        <dbReference type="ChEBI" id="CHEBI:87373"/>
    </reaction>
    <physiologicalReaction direction="left-to-right" evidence="43">
        <dbReference type="Rhea" id="RHEA:54841"/>
    </physiologicalReaction>
</comment>
<keyword evidence="17" id="KW-0560">Oxidoreductase</keyword>
<keyword evidence="10" id="KW-0285">Flavoprotein</keyword>
<evidence type="ECO:0000256" key="39">
    <source>
        <dbReference type="ARBA" id="ARBA00048459"/>
    </source>
</evidence>
<evidence type="ECO:0000256" key="25">
    <source>
        <dbReference type="ARBA" id="ARBA00034528"/>
    </source>
</evidence>
<dbReference type="FunFam" id="3.50.50.60:FF:000159">
    <property type="entry name" value="Dimethylaniline monooxygenase [N-oxide-forming]"/>
    <property type="match status" value="1"/>
</dbReference>
<evidence type="ECO:0000256" key="14">
    <source>
        <dbReference type="ARBA" id="ARBA00022848"/>
    </source>
</evidence>
<evidence type="ECO:0000256" key="41">
    <source>
        <dbReference type="ARBA" id="ARBA00048990"/>
    </source>
</evidence>
<dbReference type="PANTHER" id="PTHR23023">
    <property type="entry name" value="DIMETHYLANILINE MONOOXYGENASE"/>
    <property type="match status" value="1"/>
</dbReference>
<dbReference type="Gene3D" id="3.50.50.60">
    <property type="entry name" value="FAD/NAD(P)-binding domain"/>
    <property type="match status" value="1"/>
</dbReference>
<evidence type="ECO:0000256" key="30">
    <source>
        <dbReference type="ARBA" id="ARBA00045957"/>
    </source>
</evidence>
<evidence type="ECO:0000256" key="27">
    <source>
        <dbReference type="ARBA" id="ARBA00034554"/>
    </source>
</evidence>
<evidence type="ECO:0000313" key="45">
    <source>
        <dbReference type="Proteomes" id="UP001432322"/>
    </source>
</evidence>
<comment type="caution">
    <text evidence="44">The sequence shown here is derived from an EMBL/GenBank/DDBJ whole genome shotgun (WGS) entry which is preliminary data.</text>
</comment>
<dbReference type="GO" id="GO:0034899">
    <property type="term" value="F:trimethylamine monooxygenase activity"/>
    <property type="evidence" value="ECO:0007669"/>
    <property type="project" value="UniProtKB-EC"/>
</dbReference>
<proteinExistence type="inferred from homology"/>
<evidence type="ECO:0000256" key="23">
    <source>
        <dbReference type="ARBA" id="ARBA00033213"/>
    </source>
</evidence>
<evidence type="ECO:0000256" key="5">
    <source>
        <dbReference type="ARBA" id="ARBA00012698"/>
    </source>
</evidence>
<evidence type="ECO:0000256" key="4">
    <source>
        <dbReference type="ARBA" id="ARBA00009183"/>
    </source>
</evidence>
<comment type="catalytic activity">
    <reaction evidence="33">
        <text>heptan-2-one + NADPH + O2 + H(+) = pentyl acetate + NADP(+) + H2O</text>
        <dbReference type="Rhea" id="RHEA:54836"/>
        <dbReference type="ChEBI" id="CHEBI:5672"/>
        <dbReference type="ChEBI" id="CHEBI:15377"/>
        <dbReference type="ChEBI" id="CHEBI:15378"/>
        <dbReference type="ChEBI" id="CHEBI:15379"/>
        <dbReference type="ChEBI" id="CHEBI:57783"/>
        <dbReference type="ChEBI" id="CHEBI:58349"/>
        <dbReference type="ChEBI" id="CHEBI:87362"/>
    </reaction>
    <physiologicalReaction direction="left-to-right" evidence="33">
        <dbReference type="Rhea" id="RHEA:54837"/>
    </physiologicalReaction>
</comment>
<keyword evidence="8" id="KW-0488">Methylation</keyword>
<evidence type="ECO:0000256" key="12">
    <source>
        <dbReference type="ARBA" id="ARBA00022824"/>
    </source>
</evidence>
<evidence type="ECO:0000256" key="28">
    <source>
        <dbReference type="ARBA" id="ARBA00034561"/>
    </source>
</evidence>
<dbReference type="EC" id="1.14.13.148" evidence="25"/>
<dbReference type="InterPro" id="IPR036188">
    <property type="entry name" value="FAD/NAD-bd_sf"/>
</dbReference>
<feature type="non-terminal residue" evidence="44">
    <location>
        <position position="1"/>
    </location>
</feature>
<evidence type="ECO:0000256" key="32">
    <source>
        <dbReference type="ARBA" id="ARBA00047426"/>
    </source>
</evidence>
<dbReference type="SUPFAM" id="SSF51905">
    <property type="entry name" value="FAD/NAD(P)-binding domain"/>
    <property type="match status" value="2"/>
</dbReference>
<evidence type="ECO:0000256" key="26">
    <source>
        <dbReference type="ARBA" id="ARBA00034536"/>
    </source>
</evidence>
<evidence type="ECO:0000256" key="15">
    <source>
        <dbReference type="ARBA" id="ARBA00022857"/>
    </source>
</evidence>
<evidence type="ECO:0000256" key="36">
    <source>
        <dbReference type="ARBA" id="ARBA00047977"/>
    </source>
</evidence>
<evidence type="ECO:0000256" key="38">
    <source>
        <dbReference type="ARBA" id="ARBA00048088"/>
    </source>
</evidence>
<keyword evidence="16" id="KW-1133">Transmembrane helix</keyword>
<evidence type="ECO:0000256" key="40">
    <source>
        <dbReference type="ARBA" id="ARBA00048989"/>
    </source>
</evidence>
<comment type="catalytic activity">
    <reaction evidence="31">
        <text>hypotaurine + NADH + O2 + H(+) = taurine + NAD(+) + H2O</text>
        <dbReference type="Rhea" id="RHEA:74111"/>
        <dbReference type="ChEBI" id="CHEBI:15377"/>
        <dbReference type="ChEBI" id="CHEBI:15378"/>
        <dbReference type="ChEBI" id="CHEBI:15379"/>
        <dbReference type="ChEBI" id="CHEBI:57540"/>
        <dbReference type="ChEBI" id="CHEBI:57853"/>
        <dbReference type="ChEBI" id="CHEBI:57945"/>
        <dbReference type="ChEBI" id="CHEBI:507393"/>
        <dbReference type="EC" id="1.14.13.8"/>
    </reaction>
    <physiologicalReaction direction="left-to-right" evidence="31">
        <dbReference type="Rhea" id="RHEA:74112"/>
    </physiologicalReaction>
</comment>
<dbReference type="GO" id="GO:0050661">
    <property type="term" value="F:NADP binding"/>
    <property type="evidence" value="ECO:0007669"/>
    <property type="project" value="InterPro"/>
</dbReference>
<evidence type="ECO:0000256" key="21">
    <source>
        <dbReference type="ARBA" id="ARBA00029725"/>
    </source>
</evidence>
<comment type="function">
    <text evidence="30">Broad spectrum monooxygenase that catalyzes the oxygenation of a wide variety of nitrogen- and sulfur-containing compounds including xenobiotics. Catalyzes the S-oxygenation of hypotaurine to produce taurine, an organic osmolyte involved in cell volume regulation as well as a variety of cytoprotective and developmental processes. In vitro, catalyzes the N-oxygenation of trimethylamine (TMA) to produce trimethylamine N-oxide (TMAO) and could therefore participate to the detoxification of this compound that is generated by the action of gut microbiota from dietary precursors such as choline, choline containing compounds, betaine or L-carnitine.</text>
</comment>
<keyword evidence="14" id="KW-0492">Microsome</keyword>
<evidence type="ECO:0000256" key="33">
    <source>
        <dbReference type="ARBA" id="ARBA00047574"/>
    </source>
</evidence>
<dbReference type="GO" id="GO:0004499">
    <property type="term" value="F:N,N-dimethylaniline monooxygenase activity"/>
    <property type="evidence" value="ECO:0007669"/>
    <property type="project" value="InterPro"/>
</dbReference>
<comment type="cofactor">
    <cofactor evidence="1">
        <name>FAD</name>
        <dbReference type="ChEBI" id="CHEBI:57692"/>
    </cofactor>
</comment>
<evidence type="ECO:0000256" key="11">
    <source>
        <dbReference type="ARBA" id="ARBA00022692"/>
    </source>
</evidence>
<evidence type="ECO:0000256" key="18">
    <source>
        <dbReference type="ARBA" id="ARBA00023033"/>
    </source>
</evidence>
<dbReference type="Proteomes" id="UP001432322">
    <property type="component" value="Unassembled WGS sequence"/>
</dbReference>
<keyword evidence="45" id="KW-1185">Reference proteome</keyword>
<dbReference type="EC" id="1.14.13.8" evidence="6"/>
<evidence type="ECO:0000256" key="35">
    <source>
        <dbReference type="ARBA" id="ARBA00047864"/>
    </source>
</evidence>
<dbReference type="GO" id="GO:0050660">
    <property type="term" value="F:flavin adenine dinucleotide binding"/>
    <property type="evidence" value="ECO:0007669"/>
    <property type="project" value="InterPro"/>
</dbReference>
<dbReference type="InterPro" id="IPR050346">
    <property type="entry name" value="FMO-like"/>
</dbReference>
<keyword evidence="11" id="KW-0812">Transmembrane</keyword>
<evidence type="ECO:0000256" key="34">
    <source>
        <dbReference type="ARBA" id="ARBA00047855"/>
    </source>
</evidence>
<keyword evidence="20" id="KW-0472">Membrane</keyword>
<evidence type="ECO:0000256" key="31">
    <source>
        <dbReference type="ARBA" id="ARBA00047338"/>
    </source>
</evidence>
<dbReference type="GO" id="GO:0006629">
    <property type="term" value="P:lipid metabolic process"/>
    <property type="evidence" value="ECO:0007669"/>
    <property type="project" value="UniProtKB-KW"/>
</dbReference>
<keyword evidence="13" id="KW-0274">FAD</keyword>
<evidence type="ECO:0000256" key="1">
    <source>
        <dbReference type="ARBA" id="ARBA00001974"/>
    </source>
</evidence>
<dbReference type="AlphaFoldDB" id="A0AAV5VIC2"/>
<dbReference type="InterPro" id="IPR020946">
    <property type="entry name" value="Flavin_mOase-like"/>
</dbReference>
<evidence type="ECO:0000256" key="20">
    <source>
        <dbReference type="ARBA" id="ARBA00023136"/>
    </source>
</evidence>
<dbReference type="GO" id="GO:0016174">
    <property type="term" value="F:NAD(P)H oxidase H2O2-forming activity"/>
    <property type="evidence" value="ECO:0007669"/>
    <property type="project" value="UniProtKB-EC"/>
</dbReference>
<evidence type="ECO:0000256" key="29">
    <source>
        <dbReference type="ARBA" id="ARBA00045722"/>
    </source>
</evidence>
<evidence type="ECO:0000256" key="37">
    <source>
        <dbReference type="ARBA" id="ARBA00048041"/>
    </source>
</evidence>
<dbReference type="InterPro" id="IPR000960">
    <property type="entry name" value="Flavin_mOase"/>
</dbReference>
<dbReference type="InterPro" id="IPR002257">
    <property type="entry name" value="Flavin_mOase_5"/>
</dbReference>
<sequence length="500" mass="56669">KKKLICVVGAGAAGLPAIRHSLLYGFDVVCYEAQAEIGGLWRFNPDETEYSSVMRSTVINTSKEFTAYSDFPPTAEEPNFMHNTRMLHYLRSYARHFKLDEHIRLGHKVLNISRAQNYTETGQWNVQLRDMKSGTVSVSLFDGVLHCTGHHSVPYVPPKWPGQETFKGRVIHAHDYKDFKSFEDQSIVVVGVGNSGCDIAVELSRVAKQVHLVSRRGTWVFNRIHDYGRPVDCARYTRMSHAIKSIVPQSIASSIVRRQLNKRFDHELYGLKPAHGVSDAHPTINDELPNRIANGSIRVRPGIRKFSGEKKVEFEDGSMAEGVDTVILATGYSVQFPEIEEGGLLKISDNRVDLFQYVFPQSLQHDTLAVIGLVQPFGSIIPIAEMQVRVALDVISGTTKLPSKEDRLLMMQRKSQEMSDRYVKSRRHTVQVDYLPYMDELAALIGCEPPAWYSYLRYDAALAYRTLITPHAAYFYRLRGPHAWEGARDAIMGVEERIRR</sequence>
<evidence type="ECO:0000256" key="8">
    <source>
        <dbReference type="ARBA" id="ARBA00022481"/>
    </source>
</evidence>
<gene>
    <name evidence="44" type="ORF">PFISCL1PPCAC_9491</name>
</gene>
<dbReference type="PRINTS" id="PR00370">
    <property type="entry name" value="FMOXYGENASE"/>
</dbReference>
<comment type="catalytic activity">
    <reaction evidence="41">
        <text>heptan-4-one + NADPH + O2 + H(+) = propyl butanoate + NADP(+) + H2O</text>
        <dbReference type="Rhea" id="RHEA:54852"/>
        <dbReference type="ChEBI" id="CHEBI:15377"/>
        <dbReference type="ChEBI" id="CHEBI:15378"/>
        <dbReference type="ChEBI" id="CHEBI:15379"/>
        <dbReference type="ChEBI" id="CHEBI:57783"/>
        <dbReference type="ChEBI" id="CHEBI:58349"/>
        <dbReference type="ChEBI" id="CHEBI:89484"/>
        <dbReference type="ChEBI" id="CHEBI:89719"/>
    </reaction>
    <physiologicalReaction direction="left-to-right" evidence="41">
        <dbReference type="Rhea" id="RHEA:54853"/>
    </physiologicalReaction>
</comment>
<evidence type="ECO:0000256" key="2">
    <source>
        <dbReference type="ARBA" id="ARBA00004389"/>
    </source>
</evidence>
<dbReference type="EMBL" id="BTSY01000003">
    <property type="protein sequence ID" value="GMT18194.1"/>
    <property type="molecule type" value="Genomic_DNA"/>
</dbReference>
<evidence type="ECO:0000256" key="9">
    <source>
        <dbReference type="ARBA" id="ARBA00022553"/>
    </source>
</evidence>
<evidence type="ECO:0000256" key="6">
    <source>
        <dbReference type="ARBA" id="ARBA00012850"/>
    </source>
</evidence>
<feature type="non-terminal residue" evidence="44">
    <location>
        <position position="500"/>
    </location>
</feature>
<comment type="catalytic activity">
    <reaction evidence="42">
        <text>N,N-dimethylaniline + NADPH + O2 + H(+) = N,N-dimethylaniline N-oxide + NADP(+) + H2O</text>
        <dbReference type="Rhea" id="RHEA:24468"/>
        <dbReference type="ChEBI" id="CHEBI:15377"/>
        <dbReference type="ChEBI" id="CHEBI:15378"/>
        <dbReference type="ChEBI" id="CHEBI:15379"/>
        <dbReference type="ChEBI" id="CHEBI:16269"/>
        <dbReference type="ChEBI" id="CHEBI:17735"/>
        <dbReference type="ChEBI" id="CHEBI:57783"/>
        <dbReference type="ChEBI" id="CHEBI:58349"/>
        <dbReference type="EC" id="1.14.13.8"/>
    </reaction>
    <physiologicalReaction direction="left-to-right" evidence="42">
        <dbReference type="Rhea" id="RHEA:24469"/>
    </physiologicalReaction>
</comment>
<organism evidence="44 45">
    <name type="scientific">Pristionchus fissidentatus</name>
    <dbReference type="NCBI Taxonomy" id="1538716"/>
    <lineage>
        <taxon>Eukaryota</taxon>
        <taxon>Metazoa</taxon>
        <taxon>Ecdysozoa</taxon>
        <taxon>Nematoda</taxon>
        <taxon>Chromadorea</taxon>
        <taxon>Rhabditida</taxon>
        <taxon>Rhabditina</taxon>
        <taxon>Diplogasteromorpha</taxon>
        <taxon>Diplogasteroidea</taxon>
        <taxon>Neodiplogasteridae</taxon>
        <taxon>Pristionchus</taxon>
    </lineage>
</organism>
<evidence type="ECO:0000256" key="24">
    <source>
        <dbReference type="ARBA" id="ARBA00033301"/>
    </source>
</evidence>
<dbReference type="PIRSF" id="PIRSF000332">
    <property type="entry name" value="FMO"/>
    <property type="match status" value="1"/>
</dbReference>